<evidence type="ECO:0000256" key="4">
    <source>
        <dbReference type="ARBA" id="ARBA00022695"/>
    </source>
</evidence>
<dbReference type="RefSeq" id="WP_013177756.1">
    <property type="nucleotide sequence ID" value="NC_014221.1"/>
</dbReference>
<evidence type="ECO:0000259" key="9">
    <source>
        <dbReference type="Pfam" id="PF12804"/>
    </source>
</evidence>
<dbReference type="EC" id="2.3.1.157" evidence="10"/>
<keyword evidence="4" id="KW-0548">Nucleotidyltransferase</keyword>
<dbReference type="InterPro" id="IPR025877">
    <property type="entry name" value="MobA-like_NTP_Trfase"/>
</dbReference>
<comment type="similarity">
    <text evidence="2">In the N-terminal section; belongs to the N-acetylglucosamine-1-phosphate uridyltransferase family.</text>
</comment>
<accession>D7CWI7</accession>
<evidence type="ECO:0000256" key="8">
    <source>
        <dbReference type="ARBA" id="ARBA00049628"/>
    </source>
</evidence>
<name>D7CWI7_TRURR</name>
<dbReference type="PANTHER" id="PTHR43584:SF3">
    <property type="entry name" value="BIFUNCTIONAL PROTEIN GLMU"/>
    <property type="match status" value="1"/>
</dbReference>
<dbReference type="InterPro" id="IPR029044">
    <property type="entry name" value="Nucleotide-diphossugar_trans"/>
</dbReference>
<evidence type="ECO:0000256" key="7">
    <source>
        <dbReference type="ARBA" id="ARBA00048493"/>
    </source>
</evidence>
<comment type="catalytic activity">
    <reaction evidence="6">
        <text>alpha-D-glucosamine 1-phosphate + acetyl-CoA = N-acetyl-alpha-D-glucosamine 1-phosphate + CoA + H(+)</text>
        <dbReference type="Rhea" id="RHEA:13725"/>
        <dbReference type="ChEBI" id="CHEBI:15378"/>
        <dbReference type="ChEBI" id="CHEBI:57287"/>
        <dbReference type="ChEBI" id="CHEBI:57288"/>
        <dbReference type="ChEBI" id="CHEBI:57776"/>
        <dbReference type="ChEBI" id="CHEBI:58516"/>
        <dbReference type="EC" id="2.3.1.157"/>
    </reaction>
</comment>
<dbReference type="EMBL" id="CP002049">
    <property type="protein sequence ID" value="ADI14386.1"/>
    <property type="molecule type" value="Genomic_DNA"/>
</dbReference>
<organism evidence="10 11">
    <name type="scientific">Truepera radiovictrix (strain DSM 17093 / CIP 108686 / LMG 22925 / RQ-24)</name>
    <dbReference type="NCBI Taxonomy" id="649638"/>
    <lineage>
        <taxon>Bacteria</taxon>
        <taxon>Thermotogati</taxon>
        <taxon>Deinococcota</taxon>
        <taxon>Deinococci</taxon>
        <taxon>Trueperales</taxon>
        <taxon>Trueperaceae</taxon>
        <taxon>Truepera</taxon>
    </lineage>
</organism>
<dbReference type="InterPro" id="IPR050065">
    <property type="entry name" value="GlmU-like"/>
</dbReference>
<dbReference type="GO" id="GO:0019134">
    <property type="term" value="F:glucosamine-1-phosphate N-acetyltransferase activity"/>
    <property type="evidence" value="ECO:0007669"/>
    <property type="project" value="UniProtKB-EC"/>
</dbReference>
<protein>
    <submittedName>
        <fullName evidence="10">Glucosamine-1-phosphate N-acetyltransferase</fullName>
        <ecNumber evidence="10">2.3.1.157</ecNumber>
    </submittedName>
</protein>
<dbReference type="SUPFAM" id="SSF53448">
    <property type="entry name" value="Nucleotide-diphospho-sugar transferases"/>
    <property type="match status" value="1"/>
</dbReference>
<dbReference type="GO" id="GO:0003977">
    <property type="term" value="F:UDP-N-acetylglucosamine diphosphorylase activity"/>
    <property type="evidence" value="ECO:0007669"/>
    <property type="project" value="UniProtKB-EC"/>
</dbReference>
<keyword evidence="5 10" id="KW-0012">Acyltransferase</keyword>
<dbReference type="Pfam" id="PF12804">
    <property type="entry name" value="NTP_transf_3"/>
    <property type="match status" value="1"/>
</dbReference>
<reference evidence="11" key="1">
    <citation type="submission" date="2010-05" db="EMBL/GenBank/DDBJ databases">
        <title>The complete genome of Truepera radiovictris DSM 17093.</title>
        <authorList>
            <consortium name="US DOE Joint Genome Institute (JGI-PGF)"/>
            <person name="Lucas S."/>
            <person name="Copeland A."/>
            <person name="Lapidus A."/>
            <person name="Glavina del Rio T."/>
            <person name="Dalin E."/>
            <person name="Tice H."/>
            <person name="Bruce D."/>
            <person name="Goodwin L."/>
            <person name="Pitluck S."/>
            <person name="Kyrpides N."/>
            <person name="Mavromatis K."/>
            <person name="Ovchinnikova G."/>
            <person name="Munk A.C."/>
            <person name="Detter J.C."/>
            <person name="Han C."/>
            <person name="Tapia R."/>
            <person name="Land M."/>
            <person name="Hauser L."/>
            <person name="Markowitz V."/>
            <person name="Cheng J.-F."/>
            <person name="Hugenholtz P."/>
            <person name="Woyke T."/>
            <person name="Wu D."/>
            <person name="Tindall B."/>
            <person name="Pomrenke H.G."/>
            <person name="Brambilla E."/>
            <person name="Klenk H.-P."/>
            <person name="Eisen J.A."/>
        </authorList>
    </citation>
    <scope>NUCLEOTIDE SEQUENCE [LARGE SCALE GENOMIC DNA]</scope>
    <source>
        <strain evidence="11">DSM 17093 / CIP 108686 / LMG 22925 / RQ-24</strain>
    </source>
</reference>
<sequence>MLAAVVLAAGQGTRMRSSLPKVLHEAAGRPLLEHVLLAVTPLEPEVTVVVVGHKADEVRARFRNVPVAAGVTWVLQREQLGTGHALAQARGVLEGPLGAGGAVLVVNGDGPLLRTETLRALAAEQLEQGEGMTLLTCEVADPTGLGRIVRRADGSVLRIVEEKDASPEERAIREINPGIYAFDAHVFSLLERLSSDNASGEFYITDLVGLYLEAGLPVRAVLGRDETEVLGVNTPEQLGRADALLRARLGADVEHP</sequence>
<dbReference type="Gene3D" id="3.90.550.10">
    <property type="entry name" value="Spore Coat Polysaccharide Biosynthesis Protein SpsA, Chain A"/>
    <property type="match status" value="1"/>
</dbReference>
<evidence type="ECO:0000313" key="11">
    <source>
        <dbReference type="Proteomes" id="UP000000379"/>
    </source>
</evidence>
<dbReference type="CDD" id="cd02540">
    <property type="entry name" value="GT2_GlmU_N_bac"/>
    <property type="match status" value="1"/>
</dbReference>
<dbReference type="STRING" id="649638.Trad_1263"/>
<feature type="domain" description="MobA-like NTP transferase" evidence="9">
    <location>
        <begin position="4"/>
        <end position="139"/>
    </location>
</feature>
<comment type="catalytic activity">
    <reaction evidence="7">
        <text>N-acetyl-alpha-D-glucosamine 1-phosphate + UTP + H(+) = UDP-N-acetyl-alpha-D-glucosamine + diphosphate</text>
        <dbReference type="Rhea" id="RHEA:13509"/>
        <dbReference type="ChEBI" id="CHEBI:15378"/>
        <dbReference type="ChEBI" id="CHEBI:33019"/>
        <dbReference type="ChEBI" id="CHEBI:46398"/>
        <dbReference type="ChEBI" id="CHEBI:57705"/>
        <dbReference type="ChEBI" id="CHEBI:57776"/>
        <dbReference type="EC" id="2.7.7.23"/>
    </reaction>
</comment>
<comment type="function">
    <text evidence="8">Catalyzes the last two sequential reactions in the de novo biosynthetic pathway for UDP-N-acetylglucosamine (UDP-GlcNAc). The C-terminal domain catalyzes the transfer of acetyl group from acetyl coenzyme A to glucosamine-1-phosphate (GlcN-1-P) to produce N-acetylglucosamine-1-phosphate (GlcNAc-1-P), which is converted into UDP-GlcNAc by the transfer of uridine 5-monophosphate (from uridine 5-triphosphate), a reaction catalyzed by the N-terminal domain.</text>
</comment>
<dbReference type="Proteomes" id="UP000000379">
    <property type="component" value="Chromosome"/>
</dbReference>
<gene>
    <name evidence="10" type="ordered locus">Trad_1263</name>
</gene>
<comment type="similarity">
    <text evidence="1">In the C-terminal section; belongs to the transferase hexapeptide repeat family.</text>
</comment>
<proteinExistence type="inferred from homology"/>
<evidence type="ECO:0000256" key="2">
    <source>
        <dbReference type="ARBA" id="ARBA00007947"/>
    </source>
</evidence>
<dbReference type="HOGENOM" id="CLU_029499_15_0_0"/>
<dbReference type="eggNOG" id="COG1207">
    <property type="taxonomic scope" value="Bacteria"/>
</dbReference>
<dbReference type="PANTHER" id="PTHR43584">
    <property type="entry name" value="NUCLEOTIDYL TRANSFERASE"/>
    <property type="match status" value="1"/>
</dbReference>
<dbReference type="AlphaFoldDB" id="D7CWI7"/>
<keyword evidence="11" id="KW-1185">Reference proteome</keyword>
<keyword evidence="3 10" id="KW-0808">Transferase</keyword>
<evidence type="ECO:0000256" key="5">
    <source>
        <dbReference type="ARBA" id="ARBA00023315"/>
    </source>
</evidence>
<evidence type="ECO:0000313" key="10">
    <source>
        <dbReference type="EMBL" id="ADI14386.1"/>
    </source>
</evidence>
<reference evidence="10 11" key="2">
    <citation type="journal article" date="2011" name="Stand. Genomic Sci.">
        <title>Complete genome sequence of Truepera radiovictrix type strain (RQ-24).</title>
        <authorList>
            <person name="Ivanova N."/>
            <person name="Rohde C."/>
            <person name="Munk C."/>
            <person name="Nolan M."/>
            <person name="Lucas S."/>
            <person name="Del Rio T.G."/>
            <person name="Tice H."/>
            <person name="Deshpande S."/>
            <person name="Cheng J.F."/>
            <person name="Tapia R."/>
            <person name="Han C."/>
            <person name="Goodwin L."/>
            <person name="Pitluck S."/>
            <person name="Liolios K."/>
            <person name="Mavromatis K."/>
            <person name="Mikhailova N."/>
            <person name="Pati A."/>
            <person name="Chen A."/>
            <person name="Palaniappan K."/>
            <person name="Land M."/>
            <person name="Hauser L."/>
            <person name="Chang Y.J."/>
            <person name="Jeffries C.D."/>
            <person name="Brambilla E."/>
            <person name="Rohde M."/>
            <person name="Goker M."/>
            <person name="Tindall B.J."/>
            <person name="Woyke T."/>
            <person name="Bristow J."/>
            <person name="Eisen J.A."/>
            <person name="Markowitz V."/>
            <person name="Hugenholtz P."/>
            <person name="Kyrpides N.C."/>
            <person name="Klenk H.P."/>
            <person name="Lapidus A."/>
        </authorList>
    </citation>
    <scope>NUCLEOTIDE SEQUENCE [LARGE SCALE GENOMIC DNA]</scope>
    <source>
        <strain evidence="11">DSM 17093 / CIP 108686 / LMG 22925 / RQ-24</strain>
    </source>
</reference>
<evidence type="ECO:0000256" key="6">
    <source>
        <dbReference type="ARBA" id="ARBA00048247"/>
    </source>
</evidence>
<evidence type="ECO:0000256" key="1">
    <source>
        <dbReference type="ARBA" id="ARBA00007707"/>
    </source>
</evidence>
<dbReference type="KEGG" id="tra:Trad_1263"/>
<evidence type="ECO:0000256" key="3">
    <source>
        <dbReference type="ARBA" id="ARBA00022679"/>
    </source>
</evidence>